<evidence type="ECO:0000259" key="2">
    <source>
        <dbReference type="Pfam" id="PF23074"/>
    </source>
</evidence>
<dbReference type="Pfam" id="PF23076">
    <property type="entry name" value="PH_FT_C"/>
    <property type="match status" value="1"/>
</dbReference>
<dbReference type="InterPro" id="IPR057081">
    <property type="entry name" value="PH_N"/>
</dbReference>
<dbReference type="EMBL" id="SPNV01000334">
    <property type="protein sequence ID" value="KAF5856254.1"/>
    <property type="molecule type" value="Genomic_DNA"/>
</dbReference>
<evidence type="ECO:0000313" key="5">
    <source>
        <dbReference type="Proteomes" id="UP000541154"/>
    </source>
</evidence>
<comment type="caution">
    <text evidence="4">The sequence shown here is derived from an EMBL/GenBank/DDBJ whole genome shotgun (WGS) entry which is preliminary data.</text>
</comment>
<keyword evidence="5" id="KW-1185">Reference proteome</keyword>
<sequence length="552" mass="62880">MALRTSADNAEDVAAGFRAFRDHLPGHEAEITGLIADLFAVSSALKRLDNLTNDRRYQHHLAAVHPDLEVVRTSLKITLEDIVDFFGDLEVRRGSIRDVYKRTWMELCAFFKDEFRDSLTTRLARYKSLLLDLEDYMKEYVLPLYHIHRYFYTYILSLSSSLSNTSYMAGVRTDLRTLLARQSSRLSHQLGSLSLSTPSSPSSHSAEFGSPASDRRPRNRRSYERARPSHASPQSPLSPVSGTSSDTPPSAPDAPGSPFTGSATSHSLGSNVISDHWAKRVFREVRATTRIPYVGESSKCLGDLTPGVKRWLHEAGFEELFQLAFNGDSDLRVHLYVREDDHRARIMCKTLRSTRSSDYQCLPLNMLEIVRVGSCLQLCRRRRGGLELVLWANLKFSTIEHMVLFFCTFLALRSQDCGRPVDHIRDYELDDEEELFGGPIVDDNFLHALRIYRDRTSGAIRLQASVHKGEMKRWDTRSAPVWTAFITNHIGTRGWIRQADPKVVLLRELQRTVFTFEHYDPPRTSRGEHILRFSNRSDAQGFVETIAELAAR</sequence>
<evidence type="ECO:0000256" key="1">
    <source>
        <dbReference type="SAM" id="MobiDB-lite"/>
    </source>
</evidence>
<gene>
    <name evidence="4" type="ORF">ETB97_007665</name>
</gene>
<proteinExistence type="predicted"/>
<dbReference type="AlphaFoldDB" id="A0A8H5ZW13"/>
<feature type="compositionally biased region" description="Basic and acidic residues" evidence="1">
    <location>
        <begin position="213"/>
        <end position="227"/>
    </location>
</feature>
<feature type="compositionally biased region" description="Low complexity" evidence="1">
    <location>
        <begin position="241"/>
        <end position="258"/>
    </location>
</feature>
<evidence type="ECO:0000259" key="3">
    <source>
        <dbReference type="Pfam" id="PF23076"/>
    </source>
</evidence>
<dbReference type="Proteomes" id="UP000541154">
    <property type="component" value="Unassembled WGS sequence"/>
</dbReference>
<organism evidence="4 5">
    <name type="scientific">Petromyces alliaceus</name>
    <name type="common">Aspergillus alliaceus</name>
    <dbReference type="NCBI Taxonomy" id="209559"/>
    <lineage>
        <taxon>Eukaryota</taxon>
        <taxon>Fungi</taxon>
        <taxon>Dikarya</taxon>
        <taxon>Ascomycota</taxon>
        <taxon>Pezizomycotina</taxon>
        <taxon>Eurotiomycetes</taxon>
        <taxon>Eurotiomycetidae</taxon>
        <taxon>Eurotiales</taxon>
        <taxon>Aspergillaceae</taxon>
        <taxon>Aspergillus</taxon>
        <taxon>Aspergillus subgen. Circumdati</taxon>
    </lineage>
</organism>
<protein>
    <submittedName>
        <fullName evidence="4">Uncharacterized protein</fullName>
    </submittedName>
</protein>
<accession>A0A8H5ZW13</accession>
<feature type="compositionally biased region" description="Polar residues" evidence="1">
    <location>
        <begin position="231"/>
        <end position="240"/>
    </location>
</feature>
<feature type="domain" description="PH" evidence="3">
    <location>
        <begin position="433"/>
        <end position="550"/>
    </location>
</feature>
<dbReference type="InterPro" id="IPR057082">
    <property type="entry name" value="PH_C"/>
</dbReference>
<feature type="domain" description="PH" evidence="2">
    <location>
        <begin position="306"/>
        <end position="432"/>
    </location>
</feature>
<dbReference type="Pfam" id="PF23074">
    <property type="entry name" value="PH_FT_N"/>
    <property type="match status" value="1"/>
</dbReference>
<feature type="region of interest" description="Disordered" evidence="1">
    <location>
        <begin position="190"/>
        <end position="266"/>
    </location>
</feature>
<feature type="compositionally biased region" description="Low complexity" evidence="1">
    <location>
        <begin position="192"/>
        <end position="205"/>
    </location>
</feature>
<evidence type="ECO:0000313" key="4">
    <source>
        <dbReference type="EMBL" id="KAF5856254.1"/>
    </source>
</evidence>
<name>A0A8H5ZW13_PETAA</name>
<reference evidence="4 5" key="1">
    <citation type="submission" date="2019-04" db="EMBL/GenBank/DDBJ databases">
        <title>Aspergillus burnettii sp. nov., novel species from soil in southeast Queensland.</title>
        <authorList>
            <person name="Gilchrist C.L.M."/>
            <person name="Pitt J.I."/>
            <person name="Lange L."/>
            <person name="Lacey H.J."/>
            <person name="Vuong D."/>
            <person name="Midgley D.J."/>
            <person name="Greenfield P."/>
            <person name="Bradbury M."/>
            <person name="Lacey E."/>
            <person name="Busk P.K."/>
            <person name="Pilgaard B."/>
            <person name="Chooi Y.H."/>
            <person name="Piggott A.M."/>
        </authorList>
    </citation>
    <scope>NUCLEOTIDE SEQUENCE [LARGE SCALE GENOMIC DNA]</scope>
    <source>
        <strain evidence="4 5">FRR 5400</strain>
    </source>
</reference>